<evidence type="ECO:0000313" key="3">
    <source>
        <dbReference type="Proteomes" id="UP000717585"/>
    </source>
</evidence>
<evidence type="ECO:0000313" key="2">
    <source>
        <dbReference type="EMBL" id="KAG9395658.1"/>
    </source>
</evidence>
<dbReference type="CDD" id="cd17039">
    <property type="entry name" value="Ubl_ubiquitin_like"/>
    <property type="match status" value="1"/>
</dbReference>
<organism evidence="2 3">
    <name type="scientific">Carpediemonas membranifera</name>
    <dbReference type="NCBI Taxonomy" id="201153"/>
    <lineage>
        <taxon>Eukaryota</taxon>
        <taxon>Metamonada</taxon>
        <taxon>Carpediemonas-like organisms</taxon>
        <taxon>Carpediemonas</taxon>
    </lineage>
</organism>
<dbReference type="InterPro" id="IPR029071">
    <property type="entry name" value="Ubiquitin-like_domsf"/>
</dbReference>
<dbReference type="InterPro" id="IPR000626">
    <property type="entry name" value="Ubiquitin-like_dom"/>
</dbReference>
<dbReference type="AlphaFoldDB" id="A0A8J6B4R1"/>
<protein>
    <submittedName>
        <fullName evidence="2">Ubiquitin domain</fullName>
    </submittedName>
</protein>
<keyword evidence="3" id="KW-1185">Reference proteome</keyword>
<dbReference type="Proteomes" id="UP000717585">
    <property type="component" value="Unassembled WGS sequence"/>
</dbReference>
<reference evidence="2" key="1">
    <citation type="submission" date="2021-05" db="EMBL/GenBank/DDBJ databases">
        <title>A free-living protist that lacks canonical eukaryotic 1 DNA replication and segregation systems.</title>
        <authorList>
            <person name="Salas-Leiva D.E."/>
            <person name="Tromer E.C."/>
            <person name="Curtis B.A."/>
            <person name="Jerlstrom-Hultqvist J."/>
            <person name="Kolisko M."/>
            <person name="Yi Z."/>
            <person name="Salas-Leiva J.S."/>
            <person name="Gallot-Lavallee L."/>
            <person name="Kops G.J.P.L."/>
            <person name="Archibald J.M."/>
            <person name="Simpson A.G.B."/>
            <person name="Roger A.J."/>
        </authorList>
    </citation>
    <scope>NUCLEOTIDE SEQUENCE</scope>
    <source>
        <strain evidence="2">BICM</strain>
    </source>
</reference>
<feature type="domain" description="Ubiquitin-like" evidence="1">
    <location>
        <begin position="14"/>
        <end position="100"/>
    </location>
</feature>
<accession>A0A8J6B4R1</accession>
<proteinExistence type="predicted"/>
<evidence type="ECO:0000259" key="1">
    <source>
        <dbReference type="PROSITE" id="PS50053"/>
    </source>
</evidence>
<name>A0A8J6B4R1_9EUKA</name>
<dbReference type="SUPFAM" id="SSF54236">
    <property type="entry name" value="Ubiquitin-like"/>
    <property type="match status" value="2"/>
</dbReference>
<sequence>MSDFEVKQTELTTRRVIVYTANKREFELSIYILDTVLSLKQSLLAKISEISPREGEQLPSAIENVILVHNGEILEEGALLSSFYFGDGDEVFMAPLDSAGKPDLSKILLIPGLPPSEQPSADAEAVPVLVSVMGDLLDHTIKPSCTTATFKASLAKQLNVRLDDKRVLWGGVFREDEQTFAGVAGNDLISLI</sequence>
<dbReference type="PROSITE" id="PS50053">
    <property type="entry name" value="UBIQUITIN_2"/>
    <property type="match status" value="1"/>
</dbReference>
<gene>
    <name evidence="2" type="ORF">J8273_2862</name>
</gene>
<dbReference type="EMBL" id="JAHDYR010000009">
    <property type="protein sequence ID" value="KAG9395658.1"/>
    <property type="molecule type" value="Genomic_DNA"/>
</dbReference>
<comment type="caution">
    <text evidence="2">The sequence shown here is derived from an EMBL/GenBank/DDBJ whole genome shotgun (WGS) entry which is preliminary data.</text>
</comment>